<dbReference type="PANTHER" id="PTHR47934">
    <property type="entry name" value="PENTATRICOPEPTIDE REPEAT-CONTAINING PROTEIN PET309, MITOCHONDRIAL"/>
    <property type="match status" value="1"/>
</dbReference>
<dbReference type="EMBL" id="KQ241933">
    <property type="protein sequence ID" value="KNC82374.1"/>
    <property type="molecule type" value="Genomic_DNA"/>
</dbReference>
<evidence type="ECO:0000256" key="3">
    <source>
        <dbReference type="ARBA" id="ARBA00022603"/>
    </source>
</evidence>
<protein>
    <recommendedName>
        <fullName evidence="2">tRNA (guanine(46)-N(7))-methyltransferase</fullName>
        <ecNumber evidence="2">2.1.1.33</ecNumber>
    </recommendedName>
</protein>
<feature type="region of interest" description="Disordered" evidence="8">
    <location>
        <begin position="474"/>
        <end position="505"/>
    </location>
</feature>
<evidence type="ECO:0000313" key="9">
    <source>
        <dbReference type="EMBL" id="KNC82374.1"/>
    </source>
</evidence>
<evidence type="ECO:0000256" key="6">
    <source>
        <dbReference type="ARBA" id="ARBA00022694"/>
    </source>
</evidence>
<dbReference type="AlphaFoldDB" id="A0A0L0G0I7"/>
<feature type="compositionally biased region" description="Basic residues" evidence="8">
    <location>
        <begin position="956"/>
        <end position="965"/>
    </location>
</feature>
<proteinExistence type="predicted"/>
<dbReference type="OrthoDB" id="42736at2759"/>
<dbReference type="GO" id="GO:0003729">
    <property type="term" value="F:mRNA binding"/>
    <property type="evidence" value="ECO:0007669"/>
    <property type="project" value="TreeGrafter"/>
</dbReference>
<organism evidence="9 10">
    <name type="scientific">Sphaeroforma arctica JP610</name>
    <dbReference type="NCBI Taxonomy" id="667725"/>
    <lineage>
        <taxon>Eukaryota</taxon>
        <taxon>Ichthyosporea</taxon>
        <taxon>Ichthyophonida</taxon>
        <taxon>Sphaeroforma</taxon>
    </lineage>
</organism>
<keyword evidence="6" id="KW-0819">tRNA processing</keyword>
<comment type="catalytic activity">
    <reaction evidence="1">
        <text>guanosine(46) in tRNA + S-adenosyl-L-methionine = N(7)-methylguanosine(46) in tRNA + S-adenosyl-L-homocysteine</text>
        <dbReference type="Rhea" id="RHEA:42708"/>
        <dbReference type="Rhea" id="RHEA-COMP:10188"/>
        <dbReference type="Rhea" id="RHEA-COMP:10189"/>
        <dbReference type="ChEBI" id="CHEBI:57856"/>
        <dbReference type="ChEBI" id="CHEBI:59789"/>
        <dbReference type="ChEBI" id="CHEBI:74269"/>
        <dbReference type="ChEBI" id="CHEBI:74480"/>
        <dbReference type="EC" id="2.1.1.33"/>
    </reaction>
</comment>
<dbReference type="Gene3D" id="3.40.50.150">
    <property type="entry name" value="Vaccinia Virus protein VP39"/>
    <property type="match status" value="1"/>
</dbReference>
<feature type="region of interest" description="Disordered" evidence="8">
    <location>
        <begin position="243"/>
        <end position="264"/>
    </location>
</feature>
<dbReference type="InterPro" id="IPR003358">
    <property type="entry name" value="tRNA_(Gua-N-7)_MeTrfase_Trmb"/>
</dbReference>
<feature type="compositionally biased region" description="Low complexity" evidence="8">
    <location>
        <begin position="484"/>
        <end position="505"/>
    </location>
</feature>
<feature type="compositionally biased region" description="Basic and acidic residues" evidence="8">
    <location>
        <begin position="32"/>
        <end position="43"/>
    </location>
</feature>
<dbReference type="EC" id="2.1.1.33" evidence="2"/>
<dbReference type="PROSITE" id="PS51625">
    <property type="entry name" value="SAM_MT_TRMB"/>
    <property type="match status" value="1"/>
</dbReference>
<dbReference type="RefSeq" id="XP_014156276.1">
    <property type="nucleotide sequence ID" value="XM_014300801.1"/>
</dbReference>
<dbReference type="Pfam" id="PF01535">
    <property type="entry name" value="PPR"/>
    <property type="match status" value="1"/>
</dbReference>
<dbReference type="InterPro" id="IPR011990">
    <property type="entry name" value="TPR-like_helical_dom_sf"/>
</dbReference>
<feature type="region of interest" description="Disordered" evidence="8">
    <location>
        <begin position="1"/>
        <end position="43"/>
    </location>
</feature>
<dbReference type="PROSITE" id="PS51375">
    <property type="entry name" value="PPR"/>
    <property type="match status" value="1"/>
</dbReference>
<name>A0A0L0G0I7_9EUKA</name>
<dbReference type="InterPro" id="IPR029063">
    <property type="entry name" value="SAM-dependent_MTases_sf"/>
</dbReference>
<dbReference type="STRING" id="667725.A0A0L0G0I7"/>
<sequence length="985" mass="107062">MSKERKRSFGEMVSQLDTKSKAKAKQNKKHGYNKETKAGATEHKEASAQALALNSELQALARAKKTKEAIELYNDVVYKGVVDKHHAAIVVNACVRGGDIRSAENIVHKLEGEGPVSVQAYTTLMKGYAHSGDVVKCLNVLRQMCDKKRIRTRNLRPNVRTFNTFLRACLWGNPGSMLDEGWDMYSKALRSCNDNSDVIFDASSYEYYVSAACAALRVPAAAQKLNALEQAAEWESYEKPAQPGHYMTETHSTNTSKSVKKGSSTGLLKSHHQVYIRSEDSLSEYGEAYASGLLAVARAELMLSTQPSIVLDHITSALEVIAQMERLALYQPGDVHGPHSEPTHTTKRVSVNVRGGKRAKAGVNELRMESNRKFRGHKLREIKGGLIQLRDRYTSIGIGGAGVGSVGATITDTSVGKTTAAKDANVGSSEGVSGKENSVWGEDTLPRMYRQFFFFSGAGSTDEATQNTEIRLSEETEMDQKGAKNGSKVSKNGPKGSKSSGKTSGELVYSVEGRVDGDSVKQVLNQLMKAAECFGFGKQRPTAPSEVHEGAKKKKLTKYQLQLQARKNRKRRHANIYHDLLDRSGYIRFTDVFNSASQSDAPLFIELGAGTGDWITEQAHAYPQHNYVSVELRADRVAQTFSAVCLGMGSNRDTYAPLRNVCVVGGECGDVLHKRVRVGTVQGIFVNHPEPPTQSGETNDSTHMLNAENLKACIACLVDAKEHSDIRSAAMSAANEGEMEVAADDGGVGVSAERGCEAGSLVIVSDNIFYTLALARSMVELMRTTDTAFRNKDNMDANTESVYVKETVRGEDGTYIHVYEGTPGKELGYVEGVESRSYFDRLWQTGAGTHASEKVRYLLVVERGQRVPETEVVRSGEYASYSHTGYAYSHTGGYNSAATGASVGAKNKRMRFDDEGDTGTVVPPRTVQGSSDTSGSGHLSVTGGSTAATPAPAAAKNKKNAAKQQRRNERRLQKKRLAGGTETAE</sequence>
<dbReference type="InterPro" id="IPR002885">
    <property type="entry name" value="PPR_rpt"/>
</dbReference>
<feature type="compositionally biased region" description="Low complexity" evidence="8">
    <location>
        <begin position="946"/>
        <end position="955"/>
    </location>
</feature>
<keyword evidence="3" id="KW-0489">Methyltransferase</keyword>
<keyword evidence="4" id="KW-0808">Transferase</keyword>
<feature type="compositionally biased region" description="Low complexity" evidence="8">
    <location>
        <begin position="252"/>
        <end position="264"/>
    </location>
</feature>
<evidence type="ECO:0000256" key="2">
    <source>
        <dbReference type="ARBA" id="ARBA00011977"/>
    </source>
</evidence>
<dbReference type="GeneID" id="25905849"/>
<evidence type="ECO:0000256" key="7">
    <source>
        <dbReference type="PROSITE-ProRule" id="PRU00708"/>
    </source>
</evidence>
<evidence type="ECO:0000256" key="8">
    <source>
        <dbReference type="SAM" id="MobiDB-lite"/>
    </source>
</evidence>
<dbReference type="Pfam" id="PF02390">
    <property type="entry name" value="Methyltransf_4"/>
    <property type="match status" value="1"/>
</dbReference>
<keyword evidence="5" id="KW-0949">S-adenosyl-L-methionine</keyword>
<feature type="repeat" description="PPR" evidence="7">
    <location>
        <begin position="117"/>
        <end position="147"/>
    </location>
</feature>
<evidence type="ECO:0000256" key="5">
    <source>
        <dbReference type="ARBA" id="ARBA00022691"/>
    </source>
</evidence>
<dbReference type="PANTHER" id="PTHR47934:SF6">
    <property type="entry name" value="MITOCHONDRIAL GROUP I INTRON SPLICING FACTOR CCM1-RELATED"/>
    <property type="match status" value="1"/>
</dbReference>
<dbReference type="Gene3D" id="1.25.40.10">
    <property type="entry name" value="Tetratricopeptide repeat domain"/>
    <property type="match status" value="1"/>
</dbReference>
<dbReference type="GO" id="GO:0005739">
    <property type="term" value="C:mitochondrion"/>
    <property type="evidence" value="ECO:0007669"/>
    <property type="project" value="TreeGrafter"/>
</dbReference>
<accession>A0A0L0G0I7</accession>
<evidence type="ECO:0000256" key="1">
    <source>
        <dbReference type="ARBA" id="ARBA00000142"/>
    </source>
</evidence>
<reference evidence="9 10" key="1">
    <citation type="submission" date="2011-02" db="EMBL/GenBank/DDBJ databases">
        <title>The Genome Sequence of Sphaeroforma arctica JP610.</title>
        <authorList>
            <consortium name="The Broad Institute Genome Sequencing Platform"/>
            <person name="Russ C."/>
            <person name="Cuomo C."/>
            <person name="Young S.K."/>
            <person name="Zeng Q."/>
            <person name="Gargeya S."/>
            <person name="Alvarado L."/>
            <person name="Berlin A."/>
            <person name="Chapman S.B."/>
            <person name="Chen Z."/>
            <person name="Freedman E."/>
            <person name="Gellesch M."/>
            <person name="Goldberg J."/>
            <person name="Griggs A."/>
            <person name="Gujja S."/>
            <person name="Heilman E."/>
            <person name="Heiman D."/>
            <person name="Howarth C."/>
            <person name="Mehta T."/>
            <person name="Neiman D."/>
            <person name="Pearson M."/>
            <person name="Roberts A."/>
            <person name="Saif S."/>
            <person name="Shea T."/>
            <person name="Shenoy N."/>
            <person name="Sisk P."/>
            <person name="Stolte C."/>
            <person name="Sykes S."/>
            <person name="White J."/>
            <person name="Yandava C."/>
            <person name="Burger G."/>
            <person name="Gray M.W."/>
            <person name="Holland P.W.H."/>
            <person name="King N."/>
            <person name="Lang F.B.F."/>
            <person name="Roger A.J."/>
            <person name="Ruiz-Trillo I."/>
            <person name="Haas B."/>
            <person name="Nusbaum C."/>
            <person name="Birren B."/>
        </authorList>
    </citation>
    <scope>NUCLEOTIDE SEQUENCE [LARGE SCALE GENOMIC DNA]</scope>
    <source>
        <strain evidence="9 10">JP610</strain>
    </source>
</reference>
<dbReference type="eggNOG" id="ENOG502SB96">
    <property type="taxonomic scope" value="Eukaryota"/>
</dbReference>
<dbReference type="NCBIfam" id="TIGR00756">
    <property type="entry name" value="PPR"/>
    <property type="match status" value="1"/>
</dbReference>
<gene>
    <name evidence="9" type="ORF">SARC_05345</name>
</gene>
<keyword evidence="10" id="KW-1185">Reference proteome</keyword>
<feature type="compositionally biased region" description="Basic residues" evidence="8">
    <location>
        <begin position="21"/>
        <end position="31"/>
    </location>
</feature>
<feature type="region of interest" description="Disordered" evidence="8">
    <location>
        <begin position="911"/>
        <end position="985"/>
    </location>
</feature>
<dbReference type="Proteomes" id="UP000054560">
    <property type="component" value="Unassembled WGS sequence"/>
</dbReference>
<dbReference type="InterPro" id="IPR051114">
    <property type="entry name" value="Mito_RNA_Proc_CCM1"/>
</dbReference>
<dbReference type="GO" id="GO:0008176">
    <property type="term" value="F:tRNA (guanine(46)-N7)-methyltransferase activity"/>
    <property type="evidence" value="ECO:0007669"/>
    <property type="project" value="UniProtKB-EC"/>
</dbReference>
<evidence type="ECO:0000256" key="4">
    <source>
        <dbReference type="ARBA" id="ARBA00022679"/>
    </source>
</evidence>
<dbReference type="GO" id="GO:0007005">
    <property type="term" value="P:mitochondrion organization"/>
    <property type="evidence" value="ECO:0007669"/>
    <property type="project" value="TreeGrafter"/>
</dbReference>
<evidence type="ECO:0000313" key="10">
    <source>
        <dbReference type="Proteomes" id="UP000054560"/>
    </source>
</evidence>
<feature type="compositionally biased region" description="Polar residues" evidence="8">
    <location>
        <begin position="927"/>
        <end position="945"/>
    </location>
</feature>